<reference evidence="3" key="1">
    <citation type="journal article" date="2019" name="Int. J. Syst. Evol. Microbiol.">
        <title>The Global Catalogue of Microorganisms (GCM) 10K type strain sequencing project: providing services to taxonomists for standard genome sequencing and annotation.</title>
        <authorList>
            <consortium name="The Broad Institute Genomics Platform"/>
            <consortium name="The Broad Institute Genome Sequencing Center for Infectious Disease"/>
            <person name="Wu L."/>
            <person name="Ma J."/>
        </authorList>
    </citation>
    <scope>NUCLEOTIDE SEQUENCE [LARGE SCALE GENOMIC DNA]</scope>
    <source>
        <strain evidence="3">CGMCC 1.13666</strain>
    </source>
</reference>
<evidence type="ECO:0000259" key="1">
    <source>
        <dbReference type="Pfam" id="PF12973"/>
    </source>
</evidence>
<comment type="caution">
    <text evidence="2">The sequence shown here is derived from an EMBL/GenBank/DDBJ whole genome shotgun (WGS) entry which is preliminary data.</text>
</comment>
<evidence type="ECO:0000313" key="3">
    <source>
        <dbReference type="Proteomes" id="UP001596411"/>
    </source>
</evidence>
<dbReference type="InterPro" id="IPR014710">
    <property type="entry name" value="RmlC-like_jellyroll"/>
</dbReference>
<sequence length="136" mass="15106">MDALKAVERFSDNPEADDKVLRLVMGEVDLPNIEFEEMEPGLRNNVLIHVLFNNKKEDPTGSDAALIKYLPGAFVPLHLHRGYEMVLVLQGEYIENGEVHSPGSLIIRAPGTTHSMRSNSGCVILAMRDIPVKQLT</sequence>
<proteinExistence type="predicted"/>
<dbReference type="InterPro" id="IPR011051">
    <property type="entry name" value="RmlC_Cupin_sf"/>
</dbReference>
<dbReference type="SUPFAM" id="SSF51182">
    <property type="entry name" value="RmlC-like cupins"/>
    <property type="match status" value="1"/>
</dbReference>
<dbReference type="Proteomes" id="UP001596411">
    <property type="component" value="Unassembled WGS sequence"/>
</dbReference>
<name>A0ABW2F3D3_9GAMM</name>
<dbReference type="EMBL" id="JBHSZP010000038">
    <property type="protein sequence ID" value="MFC7091548.1"/>
    <property type="molecule type" value="Genomic_DNA"/>
</dbReference>
<accession>A0ABW2F3D3</accession>
<protein>
    <submittedName>
        <fullName evidence="2">Cupin domain-containing protein</fullName>
    </submittedName>
</protein>
<dbReference type="InterPro" id="IPR025979">
    <property type="entry name" value="ChrR-like_cupin_dom"/>
</dbReference>
<evidence type="ECO:0000313" key="2">
    <source>
        <dbReference type="EMBL" id="MFC7091548.1"/>
    </source>
</evidence>
<dbReference type="RefSeq" id="WP_346061341.1">
    <property type="nucleotide sequence ID" value="NZ_BAAADR010000004.1"/>
</dbReference>
<keyword evidence="3" id="KW-1185">Reference proteome</keyword>
<dbReference type="Pfam" id="PF12973">
    <property type="entry name" value="Cupin_7"/>
    <property type="match status" value="1"/>
</dbReference>
<dbReference type="Gene3D" id="2.60.120.10">
    <property type="entry name" value="Jelly Rolls"/>
    <property type="match status" value="1"/>
</dbReference>
<gene>
    <name evidence="2" type="ORF">ACFQH5_18550</name>
</gene>
<feature type="domain" description="ChrR-like cupin" evidence="1">
    <location>
        <begin position="57"/>
        <end position="126"/>
    </location>
</feature>
<organism evidence="2 3">
    <name type="scientific">Halomonas salifodinae</name>
    <dbReference type="NCBI Taxonomy" id="438745"/>
    <lineage>
        <taxon>Bacteria</taxon>
        <taxon>Pseudomonadati</taxon>
        <taxon>Pseudomonadota</taxon>
        <taxon>Gammaproteobacteria</taxon>
        <taxon>Oceanospirillales</taxon>
        <taxon>Halomonadaceae</taxon>
        <taxon>Halomonas</taxon>
    </lineage>
</organism>